<evidence type="ECO:0000313" key="3">
    <source>
        <dbReference type="EMBL" id="GGC83293.1"/>
    </source>
</evidence>
<dbReference type="InterPro" id="IPR044662">
    <property type="entry name" value="HS1/DABB1-like"/>
</dbReference>
<dbReference type="InterPro" id="IPR011008">
    <property type="entry name" value="Dimeric_a/b-barrel"/>
</dbReference>
<gene>
    <name evidence="3" type="ORF">GCM10011512_07580</name>
</gene>
<sequence>MIRHTVLFRFKPDFPDEQRAAWTTGLDRMRGHVPGLLALTHGANVIASARAFDYAIVADFASVDDIAVYDTHPLHEPLKQYSLPNSEQILAVDFEIPEDAS</sequence>
<evidence type="ECO:0000259" key="2">
    <source>
        <dbReference type="PROSITE" id="PS51502"/>
    </source>
</evidence>
<dbReference type="SUPFAM" id="SSF54909">
    <property type="entry name" value="Dimeric alpha+beta barrel"/>
    <property type="match status" value="1"/>
</dbReference>
<dbReference type="RefSeq" id="WP_188666431.1">
    <property type="nucleotide sequence ID" value="NZ_BMJI01000002.1"/>
</dbReference>
<evidence type="ECO:0000313" key="4">
    <source>
        <dbReference type="Proteomes" id="UP000597761"/>
    </source>
</evidence>
<dbReference type="Pfam" id="PF07876">
    <property type="entry name" value="Dabb"/>
    <property type="match status" value="1"/>
</dbReference>
<accession>A0ABQ1NR12</accession>
<dbReference type="PANTHER" id="PTHR33178:SF10">
    <property type="entry name" value="STRESS-RESPONSE A_B BARREL DOMAIN-CONTAINING PROTEIN"/>
    <property type="match status" value="1"/>
</dbReference>
<comment type="subunit">
    <text evidence="1">Homodimer.</text>
</comment>
<keyword evidence="4" id="KW-1185">Reference proteome</keyword>
<evidence type="ECO:0000256" key="1">
    <source>
        <dbReference type="ARBA" id="ARBA00011738"/>
    </source>
</evidence>
<dbReference type="PROSITE" id="PS51502">
    <property type="entry name" value="S_R_A_B_BARREL"/>
    <property type="match status" value="1"/>
</dbReference>
<dbReference type="Gene3D" id="3.30.70.100">
    <property type="match status" value="1"/>
</dbReference>
<feature type="domain" description="Stress-response A/B barrel" evidence="2">
    <location>
        <begin position="2"/>
        <end position="94"/>
    </location>
</feature>
<name>A0ABQ1NR12_9MICC</name>
<proteinExistence type="predicted"/>
<reference evidence="4" key="1">
    <citation type="journal article" date="2019" name="Int. J. Syst. Evol. Microbiol.">
        <title>The Global Catalogue of Microorganisms (GCM) 10K type strain sequencing project: providing services to taxonomists for standard genome sequencing and annotation.</title>
        <authorList>
            <consortium name="The Broad Institute Genomics Platform"/>
            <consortium name="The Broad Institute Genome Sequencing Center for Infectious Disease"/>
            <person name="Wu L."/>
            <person name="Ma J."/>
        </authorList>
    </citation>
    <scope>NUCLEOTIDE SEQUENCE [LARGE SCALE GENOMIC DNA]</scope>
    <source>
        <strain evidence="4">CGMCC 1.15480</strain>
    </source>
</reference>
<comment type="caution">
    <text evidence="3">The sequence shown here is derived from an EMBL/GenBank/DDBJ whole genome shotgun (WGS) entry which is preliminary data.</text>
</comment>
<organism evidence="3 4">
    <name type="scientific">Tersicoccus solisilvae</name>
    <dbReference type="NCBI Taxonomy" id="1882339"/>
    <lineage>
        <taxon>Bacteria</taxon>
        <taxon>Bacillati</taxon>
        <taxon>Actinomycetota</taxon>
        <taxon>Actinomycetes</taxon>
        <taxon>Micrococcales</taxon>
        <taxon>Micrococcaceae</taxon>
        <taxon>Tersicoccus</taxon>
    </lineage>
</organism>
<dbReference type="SMART" id="SM00886">
    <property type="entry name" value="Dabb"/>
    <property type="match status" value="1"/>
</dbReference>
<dbReference type="PANTHER" id="PTHR33178">
    <property type="match status" value="1"/>
</dbReference>
<dbReference type="InterPro" id="IPR013097">
    <property type="entry name" value="Dabb"/>
</dbReference>
<dbReference type="EMBL" id="BMJI01000002">
    <property type="protein sequence ID" value="GGC83293.1"/>
    <property type="molecule type" value="Genomic_DNA"/>
</dbReference>
<dbReference type="Proteomes" id="UP000597761">
    <property type="component" value="Unassembled WGS sequence"/>
</dbReference>
<protein>
    <recommendedName>
        <fullName evidence="2">Stress-response A/B barrel domain-containing protein</fullName>
    </recommendedName>
</protein>